<keyword evidence="3" id="KW-0732">Signal</keyword>
<feature type="domain" description="SusD-like N-terminal" evidence="7">
    <location>
        <begin position="19"/>
        <end position="210"/>
    </location>
</feature>
<dbReference type="Pfam" id="PF07980">
    <property type="entry name" value="SusD_RagB"/>
    <property type="match status" value="1"/>
</dbReference>
<reference evidence="10 11" key="1">
    <citation type="journal article" date="2019" name="Nat. Med.">
        <title>A library of human gut bacterial isolates paired with longitudinal multiomics data enables mechanistic microbiome research.</title>
        <authorList>
            <person name="Poyet M."/>
            <person name="Groussin M."/>
            <person name="Gibbons S.M."/>
            <person name="Avila-Pacheco J."/>
            <person name="Jiang X."/>
            <person name="Kearney S.M."/>
            <person name="Perrotta A.R."/>
            <person name="Berdy B."/>
            <person name="Zhao S."/>
            <person name="Lieberman T.D."/>
            <person name="Swanson P.K."/>
            <person name="Smith M."/>
            <person name="Roesemann S."/>
            <person name="Alexander J.E."/>
            <person name="Rich S.A."/>
            <person name="Livny J."/>
            <person name="Vlamakis H."/>
            <person name="Clish C."/>
            <person name="Bullock K."/>
            <person name="Deik A."/>
            <person name="Scott J."/>
            <person name="Pierce K.A."/>
            <person name="Xavier R.J."/>
            <person name="Alm E.J."/>
        </authorList>
    </citation>
    <scope>NUCLEOTIDE SEQUENCE [LARGE SCALE GENOMIC DNA]</scope>
    <source>
        <strain evidence="9 11">BIOML-A11</strain>
        <strain evidence="8 10">BIOML-A29</strain>
    </source>
</reference>
<dbReference type="InterPro" id="IPR012944">
    <property type="entry name" value="SusD_RagB_dom"/>
</dbReference>
<proteinExistence type="inferred from homology"/>
<dbReference type="CDD" id="cd08977">
    <property type="entry name" value="SusD"/>
    <property type="match status" value="1"/>
</dbReference>
<name>A0A9Q4RFM8_9BACT</name>
<organism evidence="9 11">
    <name type="scientific">Parabacteroides merdae</name>
    <dbReference type="NCBI Taxonomy" id="46503"/>
    <lineage>
        <taxon>Bacteria</taxon>
        <taxon>Pseudomonadati</taxon>
        <taxon>Bacteroidota</taxon>
        <taxon>Bacteroidia</taxon>
        <taxon>Bacteroidales</taxon>
        <taxon>Tannerellaceae</taxon>
        <taxon>Parabacteroides</taxon>
    </lineage>
</organism>
<accession>A0A9Q4RFM8</accession>
<evidence type="ECO:0000256" key="1">
    <source>
        <dbReference type="ARBA" id="ARBA00004442"/>
    </source>
</evidence>
<dbReference type="EMBL" id="WNDD01000015">
    <property type="protein sequence ID" value="MTV02773.1"/>
    <property type="molecule type" value="Genomic_DNA"/>
</dbReference>
<dbReference type="Gene3D" id="1.25.40.390">
    <property type="match status" value="1"/>
</dbReference>
<evidence type="ECO:0000256" key="2">
    <source>
        <dbReference type="ARBA" id="ARBA00006275"/>
    </source>
</evidence>
<evidence type="ECO:0000259" key="6">
    <source>
        <dbReference type="Pfam" id="PF07980"/>
    </source>
</evidence>
<comment type="similarity">
    <text evidence="2">Belongs to the SusD family.</text>
</comment>
<evidence type="ECO:0000259" key="7">
    <source>
        <dbReference type="Pfam" id="PF14322"/>
    </source>
</evidence>
<evidence type="ECO:0000256" key="4">
    <source>
        <dbReference type="ARBA" id="ARBA00023136"/>
    </source>
</evidence>
<keyword evidence="4" id="KW-0472">Membrane</keyword>
<dbReference type="InterPro" id="IPR033985">
    <property type="entry name" value="SusD-like_N"/>
</dbReference>
<dbReference type="Proteomes" id="UP000482671">
    <property type="component" value="Unassembled WGS sequence"/>
</dbReference>
<evidence type="ECO:0000313" key="10">
    <source>
        <dbReference type="Proteomes" id="UP000434916"/>
    </source>
</evidence>
<evidence type="ECO:0000256" key="5">
    <source>
        <dbReference type="ARBA" id="ARBA00023237"/>
    </source>
</evidence>
<keyword evidence="5" id="KW-0998">Cell outer membrane</keyword>
<dbReference type="SUPFAM" id="SSF48452">
    <property type="entry name" value="TPR-like"/>
    <property type="match status" value="1"/>
</dbReference>
<evidence type="ECO:0000256" key="3">
    <source>
        <dbReference type="ARBA" id="ARBA00022729"/>
    </source>
</evidence>
<dbReference type="Pfam" id="PF14322">
    <property type="entry name" value="SusD-like_3"/>
    <property type="match status" value="1"/>
</dbReference>
<comment type="subcellular location">
    <subcellularLocation>
        <location evidence="1">Cell outer membrane</location>
    </subcellularLocation>
</comment>
<dbReference type="AlphaFoldDB" id="A0A9Q4RFM8"/>
<comment type="caution">
    <text evidence="9">The sequence shown here is derived from an EMBL/GenBank/DDBJ whole genome shotgun (WGS) entry which is preliminary data.</text>
</comment>
<dbReference type="Proteomes" id="UP000434916">
    <property type="component" value="Unassembled WGS sequence"/>
</dbReference>
<protein>
    <submittedName>
        <fullName evidence="9">RagB/SusD family nutrient uptake outer membrane protein</fullName>
    </submittedName>
</protein>
<gene>
    <name evidence="8" type="ORF">GMD82_02870</name>
    <name evidence="9" type="ORF">GME02_14195</name>
</gene>
<dbReference type="RefSeq" id="WP_138272812.1">
    <property type="nucleotide sequence ID" value="NZ_JADMOA010000007.1"/>
</dbReference>
<keyword evidence="10" id="KW-1185">Reference proteome</keyword>
<dbReference type="InterPro" id="IPR011990">
    <property type="entry name" value="TPR-like_helical_dom_sf"/>
</dbReference>
<evidence type="ECO:0000313" key="9">
    <source>
        <dbReference type="EMBL" id="MTV02773.1"/>
    </source>
</evidence>
<dbReference type="EMBL" id="WNCN01000003">
    <property type="protein sequence ID" value="MTU38467.1"/>
    <property type="molecule type" value="Genomic_DNA"/>
</dbReference>
<feature type="domain" description="RagB/SusD" evidence="6">
    <location>
        <begin position="312"/>
        <end position="486"/>
    </location>
</feature>
<sequence>MKKYIYLFMILLSVVSCSDWLEEEPKSVAAETFYNTESEAAAAVAAPLANLKGYGGLDYFGTALCECFADYAYGRGSWASNSDYIGLDNTNQTRTANIWTKLYTAIRNCNVALDRLPQASQMSEDKINSYIGELRFIRGLTYFYLVRYFGDVPLHVEENMSEYNIGKSSKDVIYELIESDLRFAVNNAPQTPRLAGTPSVNSAKSLLGEVYATLGRYEESKQLLEEVINSGQYSLVTVSSAADFNNVFGPEIVSSTEEIFYIKEYRENGQGNEYAMFCSHPGAMIDGDAMHGSGGWYGVYTTTENQLITDWDVKDFRKDYNLLLFDFGMGDNTYLLTKYHDTNAPGASGAACDYPLIRYPDVLLLYAEMAMRVTGSPTEDAMEKINMVHRRAYGYDPMTSSEVDFKLKDYSTSEKFLELILKERMYEQFNEGKRWFDLIRLGIVKEQIKRIKGLDIQEKHMLFPIPQTEFNYNEALDPSKDQNPGY</sequence>
<evidence type="ECO:0000313" key="11">
    <source>
        <dbReference type="Proteomes" id="UP000482671"/>
    </source>
</evidence>
<dbReference type="GO" id="GO:0009279">
    <property type="term" value="C:cell outer membrane"/>
    <property type="evidence" value="ECO:0007669"/>
    <property type="project" value="UniProtKB-SubCell"/>
</dbReference>
<evidence type="ECO:0000313" key="8">
    <source>
        <dbReference type="EMBL" id="MTU38467.1"/>
    </source>
</evidence>
<dbReference type="PROSITE" id="PS51257">
    <property type="entry name" value="PROKAR_LIPOPROTEIN"/>
    <property type="match status" value="1"/>
</dbReference>